<protein>
    <submittedName>
        <fullName evidence="1">Uncharacterized protein</fullName>
    </submittedName>
</protein>
<dbReference type="RefSeq" id="WP_256791407.1">
    <property type="nucleotide sequence ID" value="NZ_JAATER010001018.1"/>
</dbReference>
<name>A0A9X2LLZ0_9ACTN</name>
<dbReference type="AlphaFoldDB" id="A0A9X2LLZ0"/>
<evidence type="ECO:0000313" key="2">
    <source>
        <dbReference type="Proteomes" id="UP001142374"/>
    </source>
</evidence>
<gene>
    <name evidence="1" type="ORF">NQU55_28135</name>
</gene>
<sequence>MRACDLSCGHCYADEPATCARSYPQVFVTPAWQHELDACRLG</sequence>
<comment type="caution">
    <text evidence="1">The sequence shown here is derived from an EMBL/GenBank/DDBJ whole genome shotgun (WGS) entry which is preliminary data.</text>
</comment>
<reference evidence="1" key="1">
    <citation type="submission" date="2022-06" db="EMBL/GenBank/DDBJ databases">
        <title>WGS of actinobacteria.</title>
        <authorList>
            <person name="Thawai C."/>
        </authorList>
    </citation>
    <scope>NUCLEOTIDE SEQUENCE</scope>
    <source>
        <strain evidence="1">AA8</strain>
    </source>
</reference>
<dbReference type="Proteomes" id="UP001142374">
    <property type="component" value="Unassembled WGS sequence"/>
</dbReference>
<accession>A0A9X2LLZ0</accession>
<evidence type="ECO:0000313" key="1">
    <source>
        <dbReference type="EMBL" id="MCQ8773598.1"/>
    </source>
</evidence>
<dbReference type="EMBL" id="JANIID010000032">
    <property type="protein sequence ID" value="MCQ8773598.1"/>
    <property type="molecule type" value="Genomic_DNA"/>
</dbReference>
<proteinExistence type="predicted"/>
<organism evidence="1 2">
    <name type="scientific">Streptomyces telluris</name>
    <dbReference type="NCBI Taxonomy" id="2720021"/>
    <lineage>
        <taxon>Bacteria</taxon>
        <taxon>Bacillati</taxon>
        <taxon>Actinomycetota</taxon>
        <taxon>Actinomycetes</taxon>
        <taxon>Kitasatosporales</taxon>
        <taxon>Streptomycetaceae</taxon>
        <taxon>Streptomyces</taxon>
    </lineage>
</organism>
<keyword evidence="2" id="KW-1185">Reference proteome</keyword>